<sequence length="469" mass="49585">MPDTGQCRVTGGSASTEADLLDLRSTAARLDGSGDDAGDLCGAVLSVGTSLPAKSAVLSPGSAATIAEEVAGLTASLGTLRLRMEFVASGMRWSATAYELTDAAQRRALAALNAATAVPRIATAAVDSAVIAGLTADWTTSGITIGGRQVGVSHPDLGSWTDDFTDAFNHELYDDPEMTDGLVDVATVPGLARGLGFEEQIAALLFVTRRSGLFAQSRPIATRQTGTRRSAGHPRAIADLVADASSVEHASGEDRSVVRVRRTVGVDGRGAWVVLIPGTATFALGTPRGPSDLAANLESESGVPSRLYPAIERALLAAMDESGVAPGTEPVMLVGHSQGGIIAARMAADRAFRQTYDVQEVVTAGAPVSRIALPDDVHLLALEDVRDPIPRLDSRDEPDVLNRVRVQCDPRGAQETREASAAHDANRYARSTRELGRRNPDPQLQQWYGRNARWLDGDEEVFDFELTRE</sequence>
<dbReference type="InterPro" id="IPR012908">
    <property type="entry name" value="PGAP1-ab_dom-like"/>
</dbReference>
<evidence type="ECO:0000313" key="4">
    <source>
        <dbReference type="Proteomes" id="UP000557772"/>
    </source>
</evidence>
<name>A0A849APG8_9MICO</name>
<dbReference type="EMBL" id="JABENB010000001">
    <property type="protein sequence ID" value="NNG38662.1"/>
    <property type="molecule type" value="Genomic_DNA"/>
</dbReference>
<dbReference type="Gene3D" id="3.40.50.1820">
    <property type="entry name" value="alpha/beta hydrolase"/>
    <property type="match status" value="1"/>
</dbReference>
<dbReference type="AlphaFoldDB" id="A0A849APG8"/>
<feature type="domain" description="GPI inositol-deacylase PGAP1-like alpha/beta" evidence="2">
    <location>
        <begin position="325"/>
        <end position="387"/>
    </location>
</feature>
<dbReference type="SUPFAM" id="SSF53474">
    <property type="entry name" value="alpha/beta-Hydrolases"/>
    <property type="match status" value="1"/>
</dbReference>
<dbReference type="Proteomes" id="UP000557772">
    <property type="component" value="Unassembled WGS sequence"/>
</dbReference>
<organism evidence="3 4">
    <name type="scientific">Flexivirga aerilata</name>
    <dbReference type="NCBI Taxonomy" id="1656889"/>
    <lineage>
        <taxon>Bacteria</taxon>
        <taxon>Bacillati</taxon>
        <taxon>Actinomycetota</taxon>
        <taxon>Actinomycetes</taxon>
        <taxon>Micrococcales</taxon>
        <taxon>Dermacoccaceae</taxon>
        <taxon>Flexivirga</taxon>
    </lineage>
</organism>
<comment type="caution">
    <text evidence="3">The sequence shown here is derived from an EMBL/GenBank/DDBJ whole genome shotgun (WGS) entry which is preliminary data.</text>
</comment>
<dbReference type="GO" id="GO:0016788">
    <property type="term" value="F:hydrolase activity, acting on ester bonds"/>
    <property type="evidence" value="ECO:0007669"/>
    <property type="project" value="InterPro"/>
</dbReference>
<protein>
    <recommendedName>
        <fullName evidence="2">GPI inositol-deacylase PGAP1-like alpha/beta domain-containing protein</fullName>
    </recommendedName>
</protein>
<keyword evidence="4" id="KW-1185">Reference proteome</keyword>
<feature type="region of interest" description="Disordered" evidence="1">
    <location>
        <begin position="411"/>
        <end position="443"/>
    </location>
</feature>
<evidence type="ECO:0000259" key="2">
    <source>
        <dbReference type="Pfam" id="PF07819"/>
    </source>
</evidence>
<evidence type="ECO:0000313" key="3">
    <source>
        <dbReference type="EMBL" id="NNG38662.1"/>
    </source>
</evidence>
<reference evidence="3 4" key="1">
    <citation type="submission" date="2020-05" db="EMBL/GenBank/DDBJ databases">
        <title>Flexivirga sp. ID2601S isolated from air conditioner.</title>
        <authorList>
            <person name="Kim D.H."/>
        </authorList>
    </citation>
    <scope>NUCLEOTIDE SEQUENCE [LARGE SCALE GENOMIC DNA]</scope>
    <source>
        <strain evidence="3 4">ID2601S</strain>
    </source>
</reference>
<gene>
    <name evidence="3" type="ORF">HJ588_05145</name>
</gene>
<evidence type="ECO:0000256" key="1">
    <source>
        <dbReference type="SAM" id="MobiDB-lite"/>
    </source>
</evidence>
<accession>A0A849APG8</accession>
<dbReference type="RefSeq" id="WP_171152682.1">
    <property type="nucleotide sequence ID" value="NZ_JABENB010000001.1"/>
</dbReference>
<proteinExistence type="predicted"/>
<dbReference type="Pfam" id="PF07819">
    <property type="entry name" value="PGAP1"/>
    <property type="match status" value="1"/>
</dbReference>
<dbReference type="InterPro" id="IPR029058">
    <property type="entry name" value="AB_hydrolase_fold"/>
</dbReference>
<feature type="compositionally biased region" description="Basic and acidic residues" evidence="1">
    <location>
        <begin position="411"/>
        <end position="440"/>
    </location>
</feature>